<keyword evidence="5" id="KW-1185">Reference proteome</keyword>
<dbReference type="EnsemblPlants" id="OBART01G38660.1">
    <property type="protein sequence ID" value="OBART01G38660.1"/>
    <property type="gene ID" value="OBART01G38660"/>
</dbReference>
<evidence type="ECO:0000256" key="2">
    <source>
        <dbReference type="SAM" id="Phobius"/>
    </source>
</evidence>
<dbReference type="eggNOG" id="KOG0207">
    <property type="taxonomic scope" value="Eukaryota"/>
</dbReference>
<dbReference type="GO" id="GO:0022857">
    <property type="term" value="F:transmembrane transporter activity"/>
    <property type="evidence" value="ECO:0007669"/>
    <property type="project" value="TreeGrafter"/>
</dbReference>
<keyword evidence="2" id="KW-0472">Membrane</keyword>
<dbReference type="Gramene" id="OBART01G38660.1">
    <property type="protein sequence ID" value="OBART01G38660.1"/>
    <property type="gene ID" value="OBART01G38660"/>
</dbReference>
<dbReference type="Proteomes" id="UP000026960">
    <property type="component" value="Chromosome 1"/>
</dbReference>
<dbReference type="PANTHER" id="PTHR48085:SF8">
    <property type="entry name" value="CADMIUM_ZINC-TRANSPORTING ATPASE HMA3"/>
    <property type="match status" value="1"/>
</dbReference>
<evidence type="ECO:0000313" key="5">
    <source>
        <dbReference type="Proteomes" id="UP000026960"/>
    </source>
</evidence>
<feature type="domain" description="P-type ATPase A" evidence="3">
    <location>
        <begin position="111"/>
        <end position="144"/>
    </location>
</feature>
<sequence>MRFSRKILTRRRLVAVFVWSPVKALNEAGLEASVWAYGSSGMVIWWPSPYIVASGVLLMASFFEWLFPPLQCLAVAAVVAGAPWVRRGEPAASAEMSSLMGMLPAKAVLATTGDVVSVRDVRVGDVVAVRAGEIVPVDGVVVDG</sequence>
<reference evidence="4" key="1">
    <citation type="journal article" date="2009" name="Rice">
        <title>De Novo Next Generation Sequencing of Plant Genomes.</title>
        <authorList>
            <person name="Rounsley S."/>
            <person name="Marri P.R."/>
            <person name="Yu Y."/>
            <person name="He R."/>
            <person name="Sisneros N."/>
            <person name="Goicoechea J.L."/>
            <person name="Lee S.J."/>
            <person name="Angelova A."/>
            <person name="Kudrna D."/>
            <person name="Luo M."/>
            <person name="Affourtit J."/>
            <person name="Desany B."/>
            <person name="Knight J."/>
            <person name="Niazi F."/>
            <person name="Egholm M."/>
            <person name="Wing R.A."/>
        </authorList>
    </citation>
    <scope>NUCLEOTIDE SEQUENCE [LARGE SCALE GENOMIC DNA]</scope>
    <source>
        <strain evidence="4">cv. IRGC 105608</strain>
    </source>
</reference>
<dbReference type="Pfam" id="PF00122">
    <property type="entry name" value="E1-E2_ATPase"/>
    <property type="match status" value="1"/>
</dbReference>
<dbReference type="PaxDb" id="65489-OBART01G38660.1"/>
<dbReference type="SUPFAM" id="SSF81653">
    <property type="entry name" value="Calcium ATPase, transduction domain A"/>
    <property type="match status" value="1"/>
</dbReference>
<dbReference type="InterPro" id="IPR008250">
    <property type="entry name" value="ATPase_P-typ_transduc_dom_A_sf"/>
</dbReference>
<keyword evidence="2" id="KW-0812">Transmembrane</keyword>
<dbReference type="PANTHER" id="PTHR48085">
    <property type="entry name" value="CADMIUM/ZINC-TRANSPORTING ATPASE HMA2-RELATED"/>
    <property type="match status" value="1"/>
</dbReference>
<protein>
    <recommendedName>
        <fullName evidence="3">P-type ATPase A domain-containing protein</fullName>
    </recommendedName>
</protein>
<comment type="similarity">
    <text evidence="1">Belongs to the cation transport ATPase (P-type) (TC 3.A.3) family. Type IB subfamily.</text>
</comment>
<evidence type="ECO:0000256" key="1">
    <source>
        <dbReference type="ARBA" id="ARBA00006024"/>
    </source>
</evidence>
<accession>A0A0D3EWR9</accession>
<dbReference type="InterPro" id="IPR059000">
    <property type="entry name" value="ATPase_P-type_domA"/>
</dbReference>
<dbReference type="GO" id="GO:0016020">
    <property type="term" value="C:membrane"/>
    <property type="evidence" value="ECO:0007669"/>
    <property type="project" value="TreeGrafter"/>
</dbReference>
<evidence type="ECO:0000313" key="4">
    <source>
        <dbReference type="EnsemblPlants" id="OBART01G38660.1"/>
    </source>
</evidence>
<name>A0A0D3EWR9_9ORYZ</name>
<dbReference type="InterPro" id="IPR051014">
    <property type="entry name" value="Cation_Transport_ATPase_IB"/>
</dbReference>
<reference evidence="4" key="2">
    <citation type="submission" date="2015-03" db="UniProtKB">
        <authorList>
            <consortium name="EnsemblPlants"/>
        </authorList>
    </citation>
    <scope>IDENTIFICATION</scope>
</reference>
<dbReference type="AlphaFoldDB" id="A0A0D3EWR9"/>
<feature type="transmembrane region" description="Helical" evidence="2">
    <location>
        <begin position="48"/>
        <end position="67"/>
    </location>
</feature>
<keyword evidence="2" id="KW-1133">Transmembrane helix</keyword>
<dbReference type="Gene3D" id="2.70.150.10">
    <property type="entry name" value="Calcium-transporting ATPase, cytoplasmic transduction domain A"/>
    <property type="match status" value="1"/>
</dbReference>
<evidence type="ECO:0000259" key="3">
    <source>
        <dbReference type="Pfam" id="PF00122"/>
    </source>
</evidence>
<organism evidence="4">
    <name type="scientific">Oryza barthii</name>
    <dbReference type="NCBI Taxonomy" id="65489"/>
    <lineage>
        <taxon>Eukaryota</taxon>
        <taxon>Viridiplantae</taxon>
        <taxon>Streptophyta</taxon>
        <taxon>Embryophyta</taxon>
        <taxon>Tracheophyta</taxon>
        <taxon>Spermatophyta</taxon>
        <taxon>Magnoliopsida</taxon>
        <taxon>Liliopsida</taxon>
        <taxon>Poales</taxon>
        <taxon>Poaceae</taxon>
        <taxon>BOP clade</taxon>
        <taxon>Oryzoideae</taxon>
        <taxon>Oryzeae</taxon>
        <taxon>Oryzinae</taxon>
        <taxon>Oryza</taxon>
    </lineage>
</organism>
<dbReference type="STRING" id="65489.A0A0D3EWR9"/>
<dbReference type="HOGENOM" id="CLU_1878767_0_0_1"/>
<proteinExistence type="inferred from homology"/>